<proteinExistence type="predicted"/>
<organism evidence="2 3">
    <name type="scientific">Nonomuraea coxensis DSM 45129</name>
    <dbReference type="NCBI Taxonomy" id="1122611"/>
    <lineage>
        <taxon>Bacteria</taxon>
        <taxon>Bacillati</taxon>
        <taxon>Actinomycetota</taxon>
        <taxon>Actinomycetes</taxon>
        <taxon>Streptosporangiales</taxon>
        <taxon>Streptosporangiaceae</taxon>
        <taxon>Nonomuraea</taxon>
    </lineage>
</organism>
<evidence type="ECO:0000313" key="2">
    <source>
        <dbReference type="EMBL" id="QYC37905.1"/>
    </source>
</evidence>
<dbReference type="EMBL" id="CP068985">
    <property type="protein sequence ID" value="QYC37905.1"/>
    <property type="molecule type" value="Genomic_DNA"/>
</dbReference>
<accession>A0ABX8TR01</accession>
<reference evidence="2 3" key="1">
    <citation type="journal article" date="2021" name="ACS Chem. Biol.">
        <title>Genomic-Led Discovery of a Novel Glycopeptide Antibiotic by Nonomuraea coxensis DSM 45129.</title>
        <authorList>
            <person name="Yushchuk O."/>
            <person name="Vior N.M."/>
            <person name="Andreo-Vidal A."/>
            <person name="Berini F."/>
            <person name="Ruckert C."/>
            <person name="Busche T."/>
            <person name="Binda E."/>
            <person name="Kalinowski J."/>
            <person name="Truman A.W."/>
            <person name="Marinelli F."/>
        </authorList>
    </citation>
    <scope>NUCLEOTIDE SEQUENCE [LARGE SCALE GENOMIC DNA]</scope>
    <source>
        <strain evidence="2 3">DSM 45129</strain>
    </source>
</reference>
<feature type="domain" description="DUF6571" evidence="1">
    <location>
        <begin position="404"/>
        <end position="615"/>
    </location>
</feature>
<dbReference type="InterPro" id="IPR046701">
    <property type="entry name" value="DUF6571"/>
</dbReference>
<protein>
    <recommendedName>
        <fullName evidence="1">DUF6571 domain-containing protein</fullName>
    </recommendedName>
</protein>
<evidence type="ECO:0000259" key="1">
    <source>
        <dbReference type="Pfam" id="PF20211"/>
    </source>
</evidence>
<dbReference type="RefSeq" id="WP_020542507.1">
    <property type="nucleotide sequence ID" value="NZ_CP068985.1"/>
</dbReference>
<keyword evidence="3" id="KW-1185">Reference proteome</keyword>
<name>A0ABX8TR01_9ACTN</name>
<dbReference type="Pfam" id="PF20211">
    <property type="entry name" value="DUF6571"/>
    <property type="match status" value="1"/>
</dbReference>
<dbReference type="Proteomes" id="UP000824681">
    <property type="component" value="Chromosome"/>
</dbReference>
<sequence>MTFSSIHAGEMHQLGHSVQNAGKSLTECAAQLRAILNEVELTHPGAAAIGRIGQWLTDQAPDLYRRRDLAYEAEKVDVDVFGNPLPGAVVPAGMTRIDETRLIPAAVRAEAAQAAPLFTAAARGDAGALEKLAPFRERLSDPRFATALLEQLGPRALLAIPAAMGTRVRKALDADDGSAAAVRRQNRDVLSMLSKALATATDPTKDARLGRKFLEEFKRQGRAEIPAPDMGGLTNPGYWSLGQILAAAPKQAYSEWFMKTIGQDMIRWDRDYLKQHRERFLPKDTDVYNLPAPTDTRPFQNSDTIGAADPLAALLTVAATSRERAQTLLDDRDLLKYLMSDRRPQWAMGDHGESLGTAMEAAMKGPDADSKRLTVMATQILADDVKPHVSFNDAGEVELKNPSELDWLSGTRDNLGRILAEHTDDIVSSYYQNHPRLPDNELVGDVEGKKTARFNPTDLDLVLLDVAADEQAYQALLLGQVADMRGKIDQAMATRNRDWLNNVIALNSTALGHLVEARRMALVGRGKEADAVDEALRKLVQAGVGLVPIPFAQQVGKVGLKAADTIYENFVSNGYAKAGDWLVQQSGHAGGNMTKAVGDAATNDKTVQQLMKQMMESSAVAHESYSHDDLRGPFVTGDPPRIKPPLHMTRSEYESFVDWIEENSTVPADYKEVQQTTAVGAEEFRDNLKSATQK</sequence>
<evidence type="ECO:0000313" key="3">
    <source>
        <dbReference type="Proteomes" id="UP000824681"/>
    </source>
</evidence>
<gene>
    <name evidence="2" type="ORF">Nocox_01355</name>
</gene>